<evidence type="ECO:0000256" key="3">
    <source>
        <dbReference type="ARBA" id="ARBA00022448"/>
    </source>
</evidence>
<evidence type="ECO:0000313" key="9">
    <source>
        <dbReference type="EMBL" id="KAL2322627.1"/>
    </source>
</evidence>
<evidence type="ECO:0008006" key="11">
    <source>
        <dbReference type="Google" id="ProtNLM"/>
    </source>
</evidence>
<feature type="region of interest" description="Disordered" evidence="7">
    <location>
        <begin position="225"/>
        <end position="261"/>
    </location>
</feature>
<dbReference type="Pfam" id="PF03092">
    <property type="entry name" value="BT1"/>
    <property type="match status" value="1"/>
</dbReference>
<feature type="transmembrane region" description="Helical" evidence="8">
    <location>
        <begin position="329"/>
        <end position="347"/>
    </location>
</feature>
<dbReference type="Proteomes" id="UP001603857">
    <property type="component" value="Unassembled WGS sequence"/>
</dbReference>
<accession>A0ABD1LGH4</accession>
<evidence type="ECO:0000256" key="8">
    <source>
        <dbReference type="SAM" id="Phobius"/>
    </source>
</evidence>
<evidence type="ECO:0000256" key="5">
    <source>
        <dbReference type="ARBA" id="ARBA00022989"/>
    </source>
</evidence>
<dbReference type="SUPFAM" id="SSF103473">
    <property type="entry name" value="MFS general substrate transporter"/>
    <property type="match status" value="1"/>
</dbReference>
<protein>
    <recommendedName>
        <fullName evidence="11">Folate-biopterin transporter 4</fullName>
    </recommendedName>
</protein>
<gene>
    <name evidence="9" type="ORF">Fmac_027006</name>
</gene>
<keyword evidence="6 8" id="KW-0472">Membrane</keyword>
<dbReference type="Gene3D" id="1.20.1250.20">
    <property type="entry name" value="MFS general substrate transporter like domains"/>
    <property type="match status" value="1"/>
</dbReference>
<feature type="transmembrane region" description="Helical" evidence="8">
    <location>
        <begin position="299"/>
        <end position="317"/>
    </location>
</feature>
<feature type="transmembrane region" description="Helical" evidence="8">
    <location>
        <begin position="54"/>
        <end position="72"/>
    </location>
</feature>
<evidence type="ECO:0000256" key="4">
    <source>
        <dbReference type="ARBA" id="ARBA00022692"/>
    </source>
</evidence>
<dbReference type="InterPro" id="IPR039309">
    <property type="entry name" value="BT1"/>
</dbReference>
<dbReference type="CDD" id="cd17484">
    <property type="entry name" value="MFS_FBT"/>
    <property type="match status" value="1"/>
</dbReference>
<sequence length="493" mass="54878">MIAWTKQLNAAFGTSFLWLICLIYFTQGFRSFVWTAISYQLKDNLKLSPSASQFVFSVAFFPWSIKPLYGILSDCIPIKGRKRIPYLVIATVLSLVPWFILGLFSTMRNSTWHLMVLLTAQNLGSAMADVVVDAMIAEAVRYDRASFAGDLQSISWSSMALGGICGSLLGGYALSNLQIDAIFLLFSVLPCIQLLSCYFVEENSVNSKVTPEDSIIRDSHMNASTLDEDSPLTKKSHSNTRRRKKVKKNAKGRGVNSSKPKISKKEDSLVLKWFHSLKEAIYDLCRAFRQPMIWRPMSWFFLAHVTIPNLSTIIFYYETEVLKLEASFLGTARVVGWLGLMLGTFIYNRHLKYMTLRRILMCAQIGLAFLNLLQMVVVSRKNIAFGVSDKIMVLFGSALADGINQFKFMPFLILSGQLCPPGIEGTLFALFMSINNLGTTIGSFVGAGLASLLNIDSGSFDNLLLGIIVHALCNFIPIAFLFLIPKEATGLST</sequence>
<dbReference type="PANTHER" id="PTHR31585:SF7">
    <property type="entry name" value="FOLATE-BIOPTERIN TRANSPORTER 4-RELATED"/>
    <property type="match status" value="1"/>
</dbReference>
<comment type="caution">
    <text evidence="9">The sequence shown here is derived from an EMBL/GenBank/DDBJ whole genome shotgun (WGS) entry which is preliminary data.</text>
</comment>
<dbReference type="InterPro" id="IPR004324">
    <property type="entry name" value="FBT"/>
</dbReference>
<feature type="transmembrane region" description="Helical" evidence="8">
    <location>
        <begin position="84"/>
        <end position="105"/>
    </location>
</feature>
<feature type="transmembrane region" description="Helical" evidence="8">
    <location>
        <begin position="12"/>
        <end position="34"/>
    </location>
</feature>
<feature type="transmembrane region" description="Helical" evidence="8">
    <location>
        <begin position="359"/>
        <end position="379"/>
    </location>
</feature>
<keyword evidence="4 8" id="KW-0812">Transmembrane</keyword>
<dbReference type="GO" id="GO:0016020">
    <property type="term" value="C:membrane"/>
    <property type="evidence" value="ECO:0007669"/>
    <property type="project" value="UniProtKB-SubCell"/>
</dbReference>
<evidence type="ECO:0000256" key="2">
    <source>
        <dbReference type="ARBA" id="ARBA00007015"/>
    </source>
</evidence>
<dbReference type="NCBIfam" id="TIGR00788">
    <property type="entry name" value="fbt"/>
    <property type="match status" value="1"/>
</dbReference>
<name>A0ABD1LGH4_9FABA</name>
<feature type="compositionally biased region" description="Basic residues" evidence="7">
    <location>
        <begin position="234"/>
        <end position="251"/>
    </location>
</feature>
<evidence type="ECO:0000256" key="1">
    <source>
        <dbReference type="ARBA" id="ARBA00004141"/>
    </source>
</evidence>
<evidence type="ECO:0000256" key="7">
    <source>
        <dbReference type="SAM" id="MobiDB-lite"/>
    </source>
</evidence>
<evidence type="ECO:0000313" key="10">
    <source>
        <dbReference type="Proteomes" id="UP001603857"/>
    </source>
</evidence>
<organism evidence="9 10">
    <name type="scientific">Flemingia macrophylla</name>
    <dbReference type="NCBI Taxonomy" id="520843"/>
    <lineage>
        <taxon>Eukaryota</taxon>
        <taxon>Viridiplantae</taxon>
        <taxon>Streptophyta</taxon>
        <taxon>Embryophyta</taxon>
        <taxon>Tracheophyta</taxon>
        <taxon>Spermatophyta</taxon>
        <taxon>Magnoliopsida</taxon>
        <taxon>eudicotyledons</taxon>
        <taxon>Gunneridae</taxon>
        <taxon>Pentapetalae</taxon>
        <taxon>rosids</taxon>
        <taxon>fabids</taxon>
        <taxon>Fabales</taxon>
        <taxon>Fabaceae</taxon>
        <taxon>Papilionoideae</taxon>
        <taxon>50 kb inversion clade</taxon>
        <taxon>NPAAA clade</taxon>
        <taxon>indigoferoid/millettioid clade</taxon>
        <taxon>Phaseoleae</taxon>
        <taxon>Flemingia</taxon>
    </lineage>
</organism>
<evidence type="ECO:0000256" key="6">
    <source>
        <dbReference type="ARBA" id="ARBA00023136"/>
    </source>
</evidence>
<feature type="transmembrane region" description="Helical" evidence="8">
    <location>
        <begin position="463"/>
        <end position="484"/>
    </location>
</feature>
<keyword evidence="3" id="KW-0813">Transport</keyword>
<dbReference type="EMBL" id="JBGMDY010000009">
    <property type="protein sequence ID" value="KAL2322627.1"/>
    <property type="molecule type" value="Genomic_DNA"/>
</dbReference>
<proteinExistence type="inferred from homology"/>
<dbReference type="InterPro" id="IPR036259">
    <property type="entry name" value="MFS_trans_sf"/>
</dbReference>
<feature type="transmembrane region" description="Helical" evidence="8">
    <location>
        <begin position="181"/>
        <end position="200"/>
    </location>
</feature>
<comment type="subcellular location">
    <subcellularLocation>
        <location evidence="1">Membrane</location>
        <topology evidence="1">Multi-pass membrane protein</topology>
    </subcellularLocation>
</comment>
<reference evidence="9 10" key="1">
    <citation type="submission" date="2024-08" db="EMBL/GenBank/DDBJ databases">
        <title>Insights into the chromosomal genome structure of Flemingia macrophylla.</title>
        <authorList>
            <person name="Ding Y."/>
            <person name="Zhao Y."/>
            <person name="Bi W."/>
            <person name="Wu M."/>
            <person name="Zhao G."/>
            <person name="Gong Y."/>
            <person name="Li W."/>
            <person name="Zhang P."/>
        </authorList>
    </citation>
    <scope>NUCLEOTIDE SEQUENCE [LARGE SCALE GENOMIC DNA]</scope>
    <source>
        <strain evidence="9">DYQJB</strain>
        <tissue evidence="9">Leaf</tissue>
    </source>
</reference>
<feature type="transmembrane region" description="Helical" evidence="8">
    <location>
        <begin position="426"/>
        <end position="451"/>
    </location>
</feature>
<comment type="similarity">
    <text evidence="2">Belongs to the major facilitator superfamily. Folate-biopterin transporter (TC 2.A.71) family.</text>
</comment>
<dbReference type="PANTHER" id="PTHR31585">
    <property type="entry name" value="FOLATE-BIOPTERIN TRANSPORTER 1, CHLOROPLASTIC"/>
    <property type="match status" value="1"/>
</dbReference>
<keyword evidence="10" id="KW-1185">Reference proteome</keyword>
<dbReference type="AlphaFoldDB" id="A0ABD1LGH4"/>
<keyword evidence="5 8" id="KW-1133">Transmembrane helix</keyword>